<dbReference type="EMBL" id="JAVDRF010000009">
    <property type="protein sequence ID" value="MDR6538066.1"/>
    <property type="molecule type" value="Genomic_DNA"/>
</dbReference>
<evidence type="ECO:0000313" key="1">
    <source>
        <dbReference type="EMBL" id="MDR6538066.1"/>
    </source>
</evidence>
<comment type="caution">
    <text evidence="1">The sequence shown here is derived from an EMBL/GenBank/DDBJ whole genome shotgun (WGS) entry which is preliminary data.</text>
</comment>
<reference evidence="1 2" key="1">
    <citation type="submission" date="2023-07" db="EMBL/GenBank/DDBJ databases">
        <title>Sorghum-associated microbial communities from plants grown in Nebraska, USA.</title>
        <authorList>
            <person name="Schachtman D."/>
        </authorList>
    </citation>
    <scope>NUCLEOTIDE SEQUENCE [LARGE SCALE GENOMIC DNA]</scope>
    <source>
        <strain evidence="1 2">DS1781</strain>
    </source>
</reference>
<evidence type="ECO:0000313" key="2">
    <source>
        <dbReference type="Proteomes" id="UP001184230"/>
    </source>
</evidence>
<accession>A0ABU1NJM0</accession>
<organism evidence="1 2">
    <name type="scientific">Variovorax soli</name>
    <dbReference type="NCBI Taxonomy" id="376815"/>
    <lineage>
        <taxon>Bacteria</taxon>
        <taxon>Pseudomonadati</taxon>
        <taxon>Pseudomonadota</taxon>
        <taxon>Betaproteobacteria</taxon>
        <taxon>Burkholderiales</taxon>
        <taxon>Comamonadaceae</taxon>
        <taxon>Variovorax</taxon>
    </lineage>
</organism>
<dbReference type="Proteomes" id="UP001184230">
    <property type="component" value="Unassembled WGS sequence"/>
</dbReference>
<protein>
    <submittedName>
        <fullName evidence="1">Uncharacterized protein</fullName>
    </submittedName>
</protein>
<name>A0ABU1NJM0_9BURK</name>
<sequence>MKAPAARTLNNGWVGDEVALIIEFEPRRK</sequence>
<gene>
    <name evidence="1" type="ORF">J2739_003853</name>
</gene>
<proteinExistence type="predicted"/>
<keyword evidence="2" id="KW-1185">Reference proteome</keyword>